<dbReference type="Pfam" id="PF07963">
    <property type="entry name" value="N_methyl"/>
    <property type="match status" value="1"/>
</dbReference>
<proteinExistence type="predicted"/>
<dbReference type="NCBIfam" id="TIGR02532">
    <property type="entry name" value="IV_pilin_GFxxxE"/>
    <property type="match status" value="1"/>
</dbReference>
<dbReference type="RefSeq" id="WP_205159507.1">
    <property type="nucleotide sequence ID" value="NZ_JAFEUM010000007.1"/>
</dbReference>
<dbReference type="Proteomes" id="UP000809621">
    <property type="component" value="Unassembled WGS sequence"/>
</dbReference>
<dbReference type="InterPro" id="IPR045584">
    <property type="entry name" value="Pilin-like"/>
</dbReference>
<evidence type="ECO:0000256" key="1">
    <source>
        <dbReference type="SAM" id="Phobius"/>
    </source>
</evidence>
<feature type="transmembrane region" description="Helical" evidence="1">
    <location>
        <begin position="7"/>
        <end position="29"/>
    </location>
</feature>
<keyword evidence="1" id="KW-0472">Membrane</keyword>
<comment type="caution">
    <text evidence="2">The sequence shown here is derived from an EMBL/GenBank/DDBJ whole genome shotgun (WGS) entry which is preliminary data.</text>
</comment>
<evidence type="ECO:0000313" key="2">
    <source>
        <dbReference type="EMBL" id="MBM7038025.1"/>
    </source>
</evidence>
<accession>A0ABS2HKK3</accession>
<protein>
    <submittedName>
        <fullName evidence="2">Type II secretion system protein</fullName>
    </submittedName>
</protein>
<sequence length="250" mass="28221">MRRNGFTLIEMIITITVVSVLFLAIAGFVEFGARGYVDSADRQRLQNQARFALEKMTREFRHAVPNSFETTSLNKCLSFYPIKYTGFYIEQLDLDDPENPILTLEFVLGNDGISYPLTFDDKDFMVINPSRIEDLESGSPQRLSLKDESIAIDSTGEVLSTVESHSIGRRHFVFNEDNKVTYCISGSLLTRETSSEGTVTVAEYVNSTDSSFAYEQASLQRGGLIHMNFVFNLGDEVSEYQHDVQVMNVQ</sequence>
<gene>
    <name evidence="2" type="ORF">JQC93_16645</name>
</gene>
<keyword evidence="3" id="KW-1185">Reference proteome</keyword>
<evidence type="ECO:0000313" key="3">
    <source>
        <dbReference type="Proteomes" id="UP000809621"/>
    </source>
</evidence>
<dbReference type="SUPFAM" id="SSF54523">
    <property type="entry name" value="Pili subunits"/>
    <property type="match status" value="1"/>
</dbReference>
<dbReference type="InterPro" id="IPR012902">
    <property type="entry name" value="N_methyl_site"/>
</dbReference>
<reference evidence="2 3" key="1">
    <citation type="submission" date="2021-02" db="EMBL/GenBank/DDBJ databases">
        <authorList>
            <person name="Park J.-S."/>
        </authorList>
    </citation>
    <scope>NUCLEOTIDE SEQUENCE [LARGE SCALE GENOMIC DNA]</scope>
    <source>
        <strain evidence="2 3">188UL20-2</strain>
    </source>
</reference>
<name>A0ABS2HKK3_9VIBR</name>
<organism evidence="2 3">
    <name type="scientific">Vibrio ulleungensis</name>
    <dbReference type="NCBI Taxonomy" id="2807619"/>
    <lineage>
        <taxon>Bacteria</taxon>
        <taxon>Pseudomonadati</taxon>
        <taxon>Pseudomonadota</taxon>
        <taxon>Gammaproteobacteria</taxon>
        <taxon>Vibrionales</taxon>
        <taxon>Vibrionaceae</taxon>
        <taxon>Vibrio</taxon>
    </lineage>
</organism>
<keyword evidence="1" id="KW-0812">Transmembrane</keyword>
<dbReference type="EMBL" id="JAFEUM010000007">
    <property type="protein sequence ID" value="MBM7038025.1"/>
    <property type="molecule type" value="Genomic_DNA"/>
</dbReference>
<keyword evidence="1" id="KW-1133">Transmembrane helix</keyword>